<dbReference type="InterPro" id="IPR015421">
    <property type="entry name" value="PyrdxlP-dep_Trfase_major"/>
</dbReference>
<dbReference type="UniPathway" id="UPA00528">
    <property type="reaction ID" value="UER00586"/>
</dbReference>
<evidence type="ECO:0000313" key="12">
    <source>
        <dbReference type="Proteomes" id="UP000264800"/>
    </source>
</evidence>
<dbReference type="Gene3D" id="3.90.1150.10">
    <property type="entry name" value="Aspartate Aminotransferase, domain 1"/>
    <property type="match status" value="1"/>
</dbReference>
<dbReference type="CDD" id="cd00609">
    <property type="entry name" value="AAT_like"/>
    <property type="match status" value="1"/>
</dbReference>
<comment type="pathway">
    <text evidence="6">Amino-acid degradation; L-alanine degradation via transaminase pathway; pyruvate from L-alanine: step 1/1.</text>
</comment>
<dbReference type="AlphaFoldDB" id="A0A3Q3B0N3"/>
<protein>
    <recommendedName>
        <fullName evidence="8">alanine transaminase</fullName>
        <ecNumber evidence="8">2.6.1.2</ecNumber>
    </recommendedName>
</protein>
<dbReference type="GO" id="GO:0042853">
    <property type="term" value="P:L-alanine catabolic process"/>
    <property type="evidence" value="ECO:0007669"/>
    <property type="project" value="UniProtKB-UniPathway"/>
</dbReference>
<dbReference type="GeneTree" id="ENSGT00940000155265"/>
<keyword evidence="5" id="KW-0663">Pyridoxal phosphate</keyword>
<dbReference type="Gene3D" id="3.40.640.10">
    <property type="entry name" value="Type I PLP-dependent aspartate aminotransferase-like (Major domain)"/>
    <property type="match status" value="1"/>
</dbReference>
<dbReference type="EC" id="2.6.1.2" evidence="8"/>
<dbReference type="InterPro" id="IPR045088">
    <property type="entry name" value="ALAT1/2-like"/>
</dbReference>
<feature type="domain" description="Aminotransferase class I/classII large" evidence="10">
    <location>
        <begin position="79"/>
        <end position="414"/>
    </location>
</feature>
<evidence type="ECO:0000256" key="1">
    <source>
        <dbReference type="ARBA" id="ARBA00001933"/>
    </source>
</evidence>
<proteinExistence type="inferred from homology"/>
<dbReference type="PANTHER" id="PTHR11751:SF469">
    <property type="entry name" value="ALANINE TRANSAMINASE"/>
    <property type="match status" value="1"/>
</dbReference>
<evidence type="ECO:0000259" key="10">
    <source>
        <dbReference type="Pfam" id="PF00155"/>
    </source>
</evidence>
<dbReference type="PANTHER" id="PTHR11751">
    <property type="entry name" value="ALANINE AMINOTRANSFERASE"/>
    <property type="match status" value="1"/>
</dbReference>
<dbReference type="Pfam" id="PF00155">
    <property type="entry name" value="Aminotran_1_2"/>
    <property type="match status" value="1"/>
</dbReference>
<reference evidence="11" key="1">
    <citation type="submission" date="2025-08" db="UniProtKB">
        <authorList>
            <consortium name="Ensembl"/>
        </authorList>
    </citation>
    <scope>IDENTIFICATION</scope>
</reference>
<evidence type="ECO:0000256" key="9">
    <source>
        <dbReference type="ARBA" id="ARBA00047412"/>
    </source>
</evidence>
<evidence type="ECO:0000256" key="8">
    <source>
        <dbReference type="ARBA" id="ARBA00026106"/>
    </source>
</evidence>
<dbReference type="Gene3D" id="1.10.287.1970">
    <property type="match status" value="1"/>
</dbReference>
<reference evidence="11" key="2">
    <citation type="submission" date="2025-09" db="UniProtKB">
        <authorList>
            <consortium name="Ensembl"/>
        </authorList>
    </citation>
    <scope>IDENTIFICATION</scope>
</reference>
<evidence type="ECO:0000256" key="2">
    <source>
        <dbReference type="ARBA" id="ARBA00011738"/>
    </source>
</evidence>
<dbReference type="Proteomes" id="UP000264800">
    <property type="component" value="Unplaced"/>
</dbReference>
<accession>A0A3Q3B0N3</accession>
<name>A0A3Q3B0N3_KRYMA</name>
<organism evidence="11 12">
    <name type="scientific">Kryptolebias marmoratus</name>
    <name type="common">Mangrove killifish</name>
    <name type="synonym">Rivulus marmoratus</name>
    <dbReference type="NCBI Taxonomy" id="37003"/>
    <lineage>
        <taxon>Eukaryota</taxon>
        <taxon>Metazoa</taxon>
        <taxon>Chordata</taxon>
        <taxon>Craniata</taxon>
        <taxon>Vertebrata</taxon>
        <taxon>Euteleostomi</taxon>
        <taxon>Actinopterygii</taxon>
        <taxon>Neopterygii</taxon>
        <taxon>Teleostei</taxon>
        <taxon>Neoteleostei</taxon>
        <taxon>Acanthomorphata</taxon>
        <taxon>Ovalentaria</taxon>
        <taxon>Atherinomorphae</taxon>
        <taxon>Cyprinodontiformes</taxon>
        <taxon>Rivulidae</taxon>
        <taxon>Kryptolebias</taxon>
    </lineage>
</organism>
<comment type="catalytic activity">
    <reaction evidence="9">
        <text>L-alanine + 2-oxoglutarate = pyruvate + L-glutamate</text>
        <dbReference type="Rhea" id="RHEA:19453"/>
        <dbReference type="ChEBI" id="CHEBI:15361"/>
        <dbReference type="ChEBI" id="CHEBI:16810"/>
        <dbReference type="ChEBI" id="CHEBI:29985"/>
        <dbReference type="ChEBI" id="CHEBI:57972"/>
        <dbReference type="EC" id="2.6.1.2"/>
    </reaction>
</comment>
<dbReference type="InterPro" id="IPR015424">
    <property type="entry name" value="PyrdxlP-dep_Trfase"/>
</dbReference>
<sequence>MSSVQDVNPRVRRIRTPVGLQSLAARITEQLSQGGQKPFQKVTDVSSGDPHRAGMPPLSFVRQVLAVCLYPELLGEDSLPLDVRQRAQKLLEACNGGSIGSYSPSSCGIPQIQKSVAEFITRRDAGIPSDPENIVLCSGSQKVLSLVLHLLSRGEGLTQTGVLIPLPCPHTLPMLLDEEGLTPLPYRLLEDQGWALEPDQLHGALRAARGRCEPRAIYISNPGNPTGHVQDRKTIREVIRFASSEGLVLLVEEVFQDSVFGRDKTFLSYKKVLFEMGEPYSDTVELVSLHSISTARMGECGLRGGYMEVVNIDPDVQQALKNMQAPSSPPILPQLALEVMVNPPAPGDPSEKEYTQEILRMDDILAQNARRACEFLNDLPGVSCQPAMAGLFLYPRLNLPAQMLEEAEALGVEADVLFCQRFLEEERVCFGPGCENGHDRNDLHVR</sequence>
<evidence type="ECO:0000256" key="3">
    <source>
        <dbReference type="ARBA" id="ARBA00022576"/>
    </source>
</evidence>
<evidence type="ECO:0000256" key="6">
    <source>
        <dbReference type="ARBA" id="ARBA00025708"/>
    </source>
</evidence>
<dbReference type="GO" id="GO:0004021">
    <property type="term" value="F:L-alanine:2-oxoglutarate aminotransferase activity"/>
    <property type="evidence" value="ECO:0007669"/>
    <property type="project" value="UniProtKB-EC"/>
</dbReference>
<comment type="cofactor">
    <cofactor evidence="1">
        <name>pyridoxal 5'-phosphate</name>
        <dbReference type="ChEBI" id="CHEBI:597326"/>
    </cofactor>
</comment>
<comment type="subunit">
    <text evidence="2">Homodimer.</text>
</comment>
<dbReference type="InterPro" id="IPR015422">
    <property type="entry name" value="PyrdxlP-dep_Trfase_small"/>
</dbReference>
<dbReference type="GO" id="GO:0030170">
    <property type="term" value="F:pyridoxal phosphate binding"/>
    <property type="evidence" value="ECO:0007669"/>
    <property type="project" value="InterPro"/>
</dbReference>
<keyword evidence="3" id="KW-0032">Aminotransferase</keyword>
<dbReference type="Ensembl" id="ENSKMAT00000023303.1">
    <property type="protein sequence ID" value="ENSKMAP00000023008.1"/>
    <property type="gene ID" value="ENSKMAG00000017066.1"/>
</dbReference>
<evidence type="ECO:0000256" key="4">
    <source>
        <dbReference type="ARBA" id="ARBA00022679"/>
    </source>
</evidence>
<evidence type="ECO:0000256" key="5">
    <source>
        <dbReference type="ARBA" id="ARBA00022898"/>
    </source>
</evidence>
<keyword evidence="12" id="KW-1185">Reference proteome</keyword>
<comment type="similarity">
    <text evidence="7">Belongs to the class-I pyridoxal-phosphate-dependent aminotransferase family. Alanine aminotransferase subfamily.</text>
</comment>
<dbReference type="OMA" id="AFNSIDG"/>
<evidence type="ECO:0000256" key="7">
    <source>
        <dbReference type="ARBA" id="ARBA00025785"/>
    </source>
</evidence>
<dbReference type="FunFam" id="3.40.640.10:FF:000129">
    <property type="entry name" value="Alanine aminotransferase 2"/>
    <property type="match status" value="1"/>
</dbReference>
<keyword evidence="4" id="KW-0808">Transferase</keyword>
<evidence type="ECO:0000313" key="11">
    <source>
        <dbReference type="Ensembl" id="ENSKMAP00000023008.1"/>
    </source>
</evidence>
<dbReference type="STRING" id="37003.ENSKMAP00000023008"/>
<dbReference type="SUPFAM" id="SSF53383">
    <property type="entry name" value="PLP-dependent transferases"/>
    <property type="match status" value="1"/>
</dbReference>
<dbReference type="InterPro" id="IPR004839">
    <property type="entry name" value="Aminotransferase_I/II_large"/>
</dbReference>